<evidence type="ECO:0000259" key="5">
    <source>
        <dbReference type="PROSITE" id="PS50931"/>
    </source>
</evidence>
<dbReference type="EMBL" id="JRES01000748">
    <property type="protein sequence ID" value="KNC28799.1"/>
    <property type="molecule type" value="Genomic_DNA"/>
</dbReference>
<organism evidence="6 7">
    <name type="scientific">Lucilia cuprina</name>
    <name type="common">Green bottle fly</name>
    <name type="synonym">Australian sheep blowfly</name>
    <dbReference type="NCBI Taxonomy" id="7375"/>
    <lineage>
        <taxon>Eukaryota</taxon>
        <taxon>Metazoa</taxon>
        <taxon>Ecdysozoa</taxon>
        <taxon>Arthropoda</taxon>
        <taxon>Hexapoda</taxon>
        <taxon>Insecta</taxon>
        <taxon>Pterygota</taxon>
        <taxon>Neoptera</taxon>
        <taxon>Endopterygota</taxon>
        <taxon>Diptera</taxon>
        <taxon>Brachycera</taxon>
        <taxon>Muscomorpha</taxon>
        <taxon>Oestroidea</taxon>
        <taxon>Calliphoridae</taxon>
        <taxon>Luciliinae</taxon>
        <taxon>Lucilia</taxon>
    </lineage>
</organism>
<dbReference type="GO" id="GO:0000976">
    <property type="term" value="F:transcription cis-regulatory region binding"/>
    <property type="evidence" value="ECO:0007669"/>
    <property type="project" value="TreeGrafter"/>
</dbReference>
<dbReference type="STRING" id="7375.A0A0L0CBF7"/>
<dbReference type="AlphaFoldDB" id="A0A0L0CBF7"/>
<evidence type="ECO:0000256" key="1">
    <source>
        <dbReference type="ARBA" id="ARBA00009437"/>
    </source>
</evidence>
<comment type="similarity">
    <text evidence="1">Belongs to the LysR transcriptional regulatory family.</text>
</comment>
<dbReference type="Proteomes" id="UP000037069">
    <property type="component" value="Unassembled WGS sequence"/>
</dbReference>
<dbReference type="GO" id="GO:0003700">
    <property type="term" value="F:DNA-binding transcription factor activity"/>
    <property type="evidence" value="ECO:0007669"/>
    <property type="project" value="InterPro"/>
</dbReference>
<feature type="domain" description="HTH lysR-type" evidence="5">
    <location>
        <begin position="7"/>
        <end position="64"/>
    </location>
</feature>
<dbReference type="PANTHER" id="PTHR30126:SF22">
    <property type="entry name" value="HTH-TYPE TRANSCRIPTIONAL REGULATOR YHAJ-RELATED"/>
    <property type="match status" value="1"/>
</dbReference>
<protein>
    <recommendedName>
        <fullName evidence="5">HTH lysR-type domain-containing protein</fullName>
    </recommendedName>
</protein>
<evidence type="ECO:0000313" key="6">
    <source>
        <dbReference type="EMBL" id="KNC28799.1"/>
    </source>
</evidence>
<keyword evidence="4" id="KW-0804">Transcription</keyword>
<evidence type="ECO:0000256" key="3">
    <source>
        <dbReference type="ARBA" id="ARBA00023125"/>
    </source>
</evidence>
<evidence type="ECO:0000256" key="2">
    <source>
        <dbReference type="ARBA" id="ARBA00023015"/>
    </source>
</evidence>
<dbReference type="Pfam" id="PF03466">
    <property type="entry name" value="LysR_substrate"/>
    <property type="match status" value="1"/>
</dbReference>
<keyword evidence="7" id="KW-1185">Reference proteome</keyword>
<comment type="caution">
    <text evidence="6">The sequence shown here is derived from an EMBL/GenBank/DDBJ whole genome shotgun (WGS) entry which is preliminary data.</text>
</comment>
<proteinExistence type="inferred from homology"/>
<dbReference type="SUPFAM" id="SSF53850">
    <property type="entry name" value="Periplasmic binding protein-like II"/>
    <property type="match status" value="1"/>
</dbReference>
<reference evidence="6 7" key="1">
    <citation type="journal article" date="2015" name="Nat. Commun.">
        <title>Lucilia cuprina genome unlocks parasitic fly biology to underpin future interventions.</title>
        <authorList>
            <person name="Anstead C.A."/>
            <person name="Korhonen P.K."/>
            <person name="Young N.D."/>
            <person name="Hall R.S."/>
            <person name="Jex A.R."/>
            <person name="Murali S.C."/>
            <person name="Hughes D.S."/>
            <person name="Lee S.F."/>
            <person name="Perry T."/>
            <person name="Stroehlein A.J."/>
            <person name="Ansell B.R."/>
            <person name="Breugelmans B."/>
            <person name="Hofmann A."/>
            <person name="Qu J."/>
            <person name="Dugan S."/>
            <person name="Lee S.L."/>
            <person name="Chao H."/>
            <person name="Dinh H."/>
            <person name="Han Y."/>
            <person name="Doddapaneni H.V."/>
            <person name="Worley K.C."/>
            <person name="Muzny D.M."/>
            <person name="Ioannidis P."/>
            <person name="Waterhouse R.M."/>
            <person name="Zdobnov E.M."/>
            <person name="James P.J."/>
            <person name="Bagnall N.H."/>
            <person name="Kotze A.C."/>
            <person name="Gibbs R.A."/>
            <person name="Richards S."/>
            <person name="Batterham P."/>
            <person name="Gasser R.B."/>
        </authorList>
    </citation>
    <scope>NUCLEOTIDE SEQUENCE [LARGE SCALE GENOMIC DNA]</scope>
    <source>
        <strain evidence="6 7">LS</strain>
        <tissue evidence="6">Full body</tissue>
    </source>
</reference>
<dbReference type="InterPro" id="IPR005119">
    <property type="entry name" value="LysR_subst-bd"/>
</dbReference>
<dbReference type="InterPro" id="IPR036390">
    <property type="entry name" value="WH_DNA-bd_sf"/>
</dbReference>
<evidence type="ECO:0000313" key="7">
    <source>
        <dbReference type="Proteomes" id="UP000037069"/>
    </source>
</evidence>
<name>A0A0L0CBF7_LUCCU</name>
<dbReference type="PANTHER" id="PTHR30126">
    <property type="entry name" value="HTH-TYPE TRANSCRIPTIONAL REGULATOR"/>
    <property type="match status" value="1"/>
</dbReference>
<dbReference type="OMA" id="NIIMAWR"/>
<dbReference type="SUPFAM" id="SSF46785">
    <property type="entry name" value="Winged helix' DNA-binding domain"/>
    <property type="match status" value="1"/>
</dbReference>
<dbReference type="PROSITE" id="PS50931">
    <property type="entry name" value="HTH_LYSR"/>
    <property type="match status" value="1"/>
</dbReference>
<keyword evidence="3" id="KW-0238">DNA-binding</keyword>
<dbReference type="Gene3D" id="3.40.190.290">
    <property type="match status" value="1"/>
</dbReference>
<dbReference type="InterPro" id="IPR000847">
    <property type="entry name" value="LysR_HTH_N"/>
</dbReference>
<dbReference type="InterPro" id="IPR036388">
    <property type="entry name" value="WH-like_DNA-bd_sf"/>
</dbReference>
<accession>A0A0L0CBF7</accession>
<evidence type="ECO:0000256" key="4">
    <source>
        <dbReference type="ARBA" id="ARBA00023163"/>
    </source>
</evidence>
<gene>
    <name evidence="6" type="ORF">FF38_14533</name>
</gene>
<sequence length="296" mass="33037">MRHEHALTLDAIRIMDFIEKHGSFAAAANELGKVPSSLSYSMQKLEDDLNVILFDRSGHRVKFTKAGRLLLEKGRLLLNEAEKIRLDVKALANGWESHLTIVCEISIPSKILFPLINKLDAISGTQVSILTGVLSGSWELLDTGKADIVISSDRGFKKSSEFNCKRLSKMRHIYVAAPEHSIHKDEKPNPINYSGIVIADTTSTNTALSVHILDKQKRLTVSNLEDKRMALLDGLGVATMPYWKVKDDIENGKLKIVNNGFNHYSNIVVGWHRGTMGKAKTWCIKEVSKLFNSVEC</sequence>
<keyword evidence="2" id="KW-0805">Transcription regulation</keyword>
<dbReference type="Pfam" id="PF00126">
    <property type="entry name" value="HTH_1"/>
    <property type="match status" value="1"/>
</dbReference>
<dbReference type="Gene3D" id="1.10.10.10">
    <property type="entry name" value="Winged helix-like DNA-binding domain superfamily/Winged helix DNA-binding domain"/>
    <property type="match status" value="1"/>
</dbReference>